<organism evidence="18 19">
    <name type="scientific">Mucilaginibacter oryzae</name>
    <dbReference type="NCBI Taxonomy" id="468058"/>
    <lineage>
        <taxon>Bacteria</taxon>
        <taxon>Pseudomonadati</taxon>
        <taxon>Bacteroidota</taxon>
        <taxon>Sphingobacteriia</taxon>
        <taxon>Sphingobacteriales</taxon>
        <taxon>Sphingobacteriaceae</taxon>
        <taxon>Mucilaginibacter</taxon>
    </lineage>
</organism>
<evidence type="ECO:0000256" key="13">
    <source>
        <dbReference type="ARBA" id="ARBA00023237"/>
    </source>
</evidence>
<dbReference type="Gene3D" id="2.170.130.10">
    <property type="entry name" value="TonB-dependent receptor, plug domain"/>
    <property type="match status" value="1"/>
</dbReference>
<keyword evidence="10 15" id="KW-0798">TonB box</keyword>
<keyword evidence="6 14" id="KW-0812">Transmembrane</keyword>
<dbReference type="InterPro" id="IPR039426">
    <property type="entry name" value="TonB-dep_rcpt-like"/>
</dbReference>
<dbReference type="RefSeq" id="WP_109610112.1">
    <property type="nucleotide sequence ID" value="NZ_QGHA01000015.1"/>
</dbReference>
<dbReference type="InterPro" id="IPR012910">
    <property type="entry name" value="Plug_dom"/>
</dbReference>
<dbReference type="InterPro" id="IPR000531">
    <property type="entry name" value="Beta-barrel_TonB"/>
</dbReference>
<evidence type="ECO:0000259" key="16">
    <source>
        <dbReference type="Pfam" id="PF00593"/>
    </source>
</evidence>
<gene>
    <name evidence="18" type="ORF">LX99_04683</name>
</gene>
<evidence type="ECO:0000256" key="4">
    <source>
        <dbReference type="ARBA" id="ARBA00022452"/>
    </source>
</evidence>
<evidence type="ECO:0000256" key="1">
    <source>
        <dbReference type="ARBA" id="ARBA00004571"/>
    </source>
</evidence>
<comment type="caution">
    <text evidence="18">The sequence shown here is derived from an EMBL/GenBank/DDBJ whole genome shotgun (WGS) entry which is preliminary data.</text>
</comment>
<comment type="similarity">
    <text evidence="2 14 15">Belongs to the TonB-dependent receptor family.</text>
</comment>
<keyword evidence="7" id="KW-0732">Signal</keyword>
<dbReference type="Pfam" id="PF00593">
    <property type="entry name" value="TonB_dep_Rec_b-barrel"/>
    <property type="match status" value="1"/>
</dbReference>
<dbReference type="InterPro" id="IPR008969">
    <property type="entry name" value="CarboxyPept-like_regulatory"/>
</dbReference>
<sequence>MIRPIQTFRKLLALSFLVVFILFHIKPALAEIKPGTVTGTITTADGEAVPGVTVSLKGTGVNAGTITNESGRFTFNKVKPGNYTIKVSFVGLATEEKTIEVTDGQRVVVNFMLRENASQIGEVLISGRKQKYKIDEPSTSLRLNEPLLEVAQNIQVVSSDQIKDQQIFNMLEGVSRNVSGLTMQEHWGNYARVNGRGDRLAPFRNGMNIEATWGPLTEDMSFVDRIEFVKGPAAFMLANGNPSGFYNVVTKKPTGTTSQAFNFTAGSFNSYRATADLDGVLTKDGKLQYRLNLMGQLSKSWRPYDFTNRTAIAPVLRYKFDSKNTVTAEYTYQYQRMNAFGTAYLFSTNGYASLPRDFTNAPSNSPSSGIQDHSAFLTYEHAFNSKWKVTAQGAYFYYKQDAYSYWINSIKENGDVNRNLGLWDAVNKNKFAQAFLNGEFNTGKIVHRLLGGVDVGDKYYIPDYMQSGSLDPDPANPFNIYHPNNGPVTLPTFNTSQPLSVRGKDFVTTEKYQSFYAQDELGFFDQKVRLTIAGRYTHATTTSNPTTGTNDKKFTPRVGLSVSIDANTSAYAVYDQSFVPQTGKLFSGEKVKPITGNNMEIGLKRDWFGGKWNTTLSAYRILKNNQLVADPDHNDPAQNYMVQLGQTRTKGIEFDARGEIITGLSLMVNWAYTDSKISKNTDASLIGTPVPGFAKHVSNAWLTYRLQQGTLKGLGFSTGYQWQIDRLPWSLGSGTADLPNYFRLDAGASYQIRKLSFALNVNNVLNKYLYSGGHENYLNTEGKTVYTWQAEAPTNIRLSIGYRF</sequence>
<dbReference type="Pfam" id="PF07715">
    <property type="entry name" value="Plug"/>
    <property type="match status" value="1"/>
</dbReference>
<evidence type="ECO:0000256" key="7">
    <source>
        <dbReference type="ARBA" id="ARBA00022729"/>
    </source>
</evidence>
<keyword evidence="19" id="KW-1185">Reference proteome</keyword>
<feature type="domain" description="TonB-dependent receptor-like beta-barrel" evidence="16">
    <location>
        <begin position="331"/>
        <end position="764"/>
    </location>
</feature>
<dbReference type="PANTHER" id="PTHR32552">
    <property type="entry name" value="FERRICHROME IRON RECEPTOR-RELATED"/>
    <property type="match status" value="1"/>
</dbReference>
<dbReference type="Gene3D" id="2.60.40.1120">
    <property type="entry name" value="Carboxypeptidase-like, regulatory domain"/>
    <property type="match status" value="1"/>
</dbReference>
<dbReference type="GO" id="GO:0015344">
    <property type="term" value="F:siderophore uptake transmembrane transporter activity"/>
    <property type="evidence" value="ECO:0007669"/>
    <property type="project" value="TreeGrafter"/>
</dbReference>
<dbReference type="GO" id="GO:0009279">
    <property type="term" value="C:cell outer membrane"/>
    <property type="evidence" value="ECO:0007669"/>
    <property type="project" value="UniProtKB-SubCell"/>
</dbReference>
<dbReference type="AlphaFoldDB" id="A0A316H0D7"/>
<keyword evidence="8" id="KW-0408">Iron</keyword>
<keyword evidence="13 14" id="KW-0998">Cell outer membrane</keyword>
<dbReference type="EMBL" id="QGHA01000015">
    <property type="protein sequence ID" value="PWK70030.1"/>
    <property type="molecule type" value="Genomic_DNA"/>
</dbReference>
<keyword evidence="5" id="KW-0410">Iron transport</keyword>
<dbReference type="SUPFAM" id="SSF56935">
    <property type="entry name" value="Porins"/>
    <property type="match status" value="1"/>
</dbReference>
<evidence type="ECO:0000256" key="15">
    <source>
        <dbReference type="RuleBase" id="RU003357"/>
    </source>
</evidence>
<dbReference type="Pfam" id="PF13620">
    <property type="entry name" value="CarboxypepD_reg"/>
    <property type="match status" value="1"/>
</dbReference>
<dbReference type="PROSITE" id="PS52016">
    <property type="entry name" value="TONB_DEPENDENT_REC_3"/>
    <property type="match status" value="1"/>
</dbReference>
<evidence type="ECO:0000256" key="3">
    <source>
        <dbReference type="ARBA" id="ARBA00022448"/>
    </source>
</evidence>
<dbReference type="CDD" id="cd01347">
    <property type="entry name" value="ligand_gated_channel"/>
    <property type="match status" value="1"/>
</dbReference>
<dbReference type="InterPro" id="IPR036942">
    <property type="entry name" value="Beta-barrel_TonB_sf"/>
</dbReference>
<dbReference type="InterPro" id="IPR010105">
    <property type="entry name" value="TonB_sidphr_rcpt"/>
</dbReference>
<dbReference type="GO" id="GO:0038023">
    <property type="term" value="F:signaling receptor activity"/>
    <property type="evidence" value="ECO:0007669"/>
    <property type="project" value="InterPro"/>
</dbReference>
<keyword evidence="12 18" id="KW-0675">Receptor</keyword>
<feature type="domain" description="TonB-dependent receptor plug" evidence="17">
    <location>
        <begin position="147"/>
        <end position="244"/>
    </location>
</feature>
<keyword evidence="4 14" id="KW-1134">Transmembrane beta strand</keyword>
<keyword evidence="9" id="KW-0406">Ion transport</keyword>
<evidence type="ECO:0000259" key="17">
    <source>
        <dbReference type="Pfam" id="PF07715"/>
    </source>
</evidence>
<evidence type="ECO:0000256" key="11">
    <source>
        <dbReference type="ARBA" id="ARBA00023136"/>
    </source>
</evidence>
<evidence type="ECO:0000256" key="9">
    <source>
        <dbReference type="ARBA" id="ARBA00023065"/>
    </source>
</evidence>
<evidence type="ECO:0000256" key="2">
    <source>
        <dbReference type="ARBA" id="ARBA00009810"/>
    </source>
</evidence>
<keyword evidence="3 14" id="KW-0813">Transport</keyword>
<dbReference type="Proteomes" id="UP000245678">
    <property type="component" value="Unassembled WGS sequence"/>
</dbReference>
<evidence type="ECO:0000256" key="12">
    <source>
        <dbReference type="ARBA" id="ARBA00023170"/>
    </source>
</evidence>
<dbReference type="Gene3D" id="2.40.170.20">
    <property type="entry name" value="TonB-dependent receptor, beta-barrel domain"/>
    <property type="match status" value="1"/>
</dbReference>
<proteinExistence type="inferred from homology"/>
<evidence type="ECO:0000256" key="5">
    <source>
        <dbReference type="ARBA" id="ARBA00022496"/>
    </source>
</evidence>
<reference evidence="18 19" key="1">
    <citation type="submission" date="2018-05" db="EMBL/GenBank/DDBJ databases">
        <title>Genomic Encyclopedia of Archaeal and Bacterial Type Strains, Phase II (KMG-II): from individual species to whole genera.</title>
        <authorList>
            <person name="Goeker M."/>
        </authorList>
    </citation>
    <scope>NUCLEOTIDE SEQUENCE [LARGE SCALE GENOMIC DNA]</scope>
    <source>
        <strain evidence="18 19">DSM 19975</strain>
    </source>
</reference>
<dbReference type="SUPFAM" id="SSF49464">
    <property type="entry name" value="Carboxypeptidase regulatory domain-like"/>
    <property type="match status" value="1"/>
</dbReference>
<dbReference type="NCBIfam" id="TIGR01783">
    <property type="entry name" value="TonB-siderophor"/>
    <property type="match status" value="1"/>
</dbReference>
<evidence type="ECO:0000256" key="14">
    <source>
        <dbReference type="PROSITE-ProRule" id="PRU01360"/>
    </source>
</evidence>
<evidence type="ECO:0000256" key="6">
    <source>
        <dbReference type="ARBA" id="ARBA00022692"/>
    </source>
</evidence>
<evidence type="ECO:0000313" key="18">
    <source>
        <dbReference type="EMBL" id="PWK70030.1"/>
    </source>
</evidence>
<dbReference type="InterPro" id="IPR037066">
    <property type="entry name" value="Plug_dom_sf"/>
</dbReference>
<keyword evidence="11 14" id="KW-0472">Membrane</keyword>
<evidence type="ECO:0000313" key="19">
    <source>
        <dbReference type="Proteomes" id="UP000245678"/>
    </source>
</evidence>
<evidence type="ECO:0000256" key="10">
    <source>
        <dbReference type="ARBA" id="ARBA00023077"/>
    </source>
</evidence>
<dbReference type="GO" id="GO:0015891">
    <property type="term" value="P:siderophore transport"/>
    <property type="evidence" value="ECO:0007669"/>
    <property type="project" value="InterPro"/>
</dbReference>
<dbReference type="PANTHER" id="PTHR32552:SF68">
    <property type="entry name" value="FERRICHROME OUTER MEMBRANE TRANSPORTER_PHAGE RECEPTOR"/>
    <property type="match status" value="1"/>
</dbReference>
<comment type="subcellular location">
    <subcellularLocation>
        <location evidence="1 14">Cell outer membrane</location>
        <topology evidence="1 14">Multi-pass membrane protein</topology>
    </subcellularLocation>
</comment>
<protein>
    <submittedName>
        <fullName evidence="18">Iron complex outermembrane receptor protein</fullName>
    </submittedName>
</protein>
<evidence type="ECO:0000256" key="8">
    <source>
        <dbReference type="ARBA" id="ARBA00023004"/>
    </source>
</evidence>
<accession>A0A316H0D7</accession>
<name>A0A316H0D7_9SPHI</name>